<name>A0A6A5ZZD6_9PLEO</name>
<keyword evidence="10" id="KW-1185">Reference proteome</keyword>
<keyword evidence="6" id="KW-0539">Nucleus</keyword>
<evidence type="ECO:0000256" key="6">
    <source>
        <dbReference type="ARBA" id="ARBA00023242"/>
    </source>
</evidence>
<feature type="region of interest" description="Disordered" evidence="7">
    <location>
        <begin position="138"/>
        <end position="175"/>
    </location>
</feature>
<sequence length="175" mass="19238">MAGFKRGGARGGAPKKTFLSKKRVEPSDDEDRPARASKKAKADDEDEEVGTLVPKLEKDEEGNQYVALNTSGKRRATVSEFKANVYVNIREYYVTDAGESKPGKKGISLSIENYNALLAAAPLIESVLAKKGVEVVRPEYEGAEKSVQTNKEEPAEEDEEEEDVVIKADDEDEED</sequence>
<accession>A0A6A5ZZD6</accession>
<feature type="region of interest" description="Disordered" evidence="7">
    <location>
        <begin position="1"/>
        <end position="51"/>
    </location>
</feature>
<dbReference type="InterPro" id="IPR009044">
    <property type="entry name" value="ssDNA-bd_transcriptional_reg"/>
</dbReference>
<feature type="domain" description="Transcriptional coactivator p15 (PC4) C-terminal" evidence="8">
    <location>
        <begin position="69"/>
        <end position="119"/>
    </location>
</feature>
<evidence type="ECO:0000256" key="1">
    <source>
        <dbReference type="ARBA" id="ARBA00004123"/>
    </source>
</evidence>
<comment type="similarity">
    <text evidence="2">Belongs to the transcriptional coactivator PC4 family.</text>
</comment>
<evidence type="ECO:0000256" key="5">
    <source>
        <dbReference type="ARBA" id="ARBA00023163"/>
    </source>
</evidence>
<feature type="compositionally biased region" description="Acidic residues" evidence="7">
    <location>
        <begin position="154"/>
        <end position="175"/>
    </location>
</feature>
<evidence type="ECO:0000256" key="3">
    <source>
        <dbReference type="ARBA" id="ARBA00023015"/>
    </source>
</evidence>
<dbReference type="PANTHER" id="PTHR13215">
    <property type="entry name" value="RNA POLYMERASE II TRANSCRIPTIONAL COACTIVATOR"/>
    <property type="match status" value="1"/>
</dbReference>
<dbReference type="InterPro" id="IPR045125">
    <property type="entry name" value="Sub1/Tcp4-like"/>
</dbReference>
<dbReference type="InterPro" id="IPR003173">
    <property type="entry name" value="PC4_C"/>
</dbReference>
<organism evidence="9 10">
    <name type="scientific">Dothidotthia symphoricarpi CBS 119687</name>
    <dbReference type="NCBI Taxonomy" id="1392245"/>
    <lineage>
        <taxon>Eukaryota</taxon>
        <taxon>Fungi</taxon>
        <taxon>Dikarya</taxon>
        <taxon>Ascomycota</taxon>
        <taxon>Pezizomycotina</taxon>
        <taxon>Dothideomycetes</taxon>
        <taxon>Pleosporomycetidae</taxon>
        <taxon>Pleosporales</taxon>
        <taxon>Dothidotthiaceae</taxon>
        <taxon>Dothidotthia</taxon>
    </lineage>
</organism>
<evidence type="ECO:0000256" key="4">
    <source>
        <dbReference type="ARBA" id="ARBA00023125"/>
    </source>
</evidence>
<comment type="subcellular location">
    <subcellularLocation>
        <location evidence="1">Nucleus</location>
    </subcellularLocation>
</comment>
<dbReference type="GO" id="GO:0003713">
    <property type="term" value="F:transcription coactivator activity"/>
    <property type="evidence" value="ECO:0007669"/>
    <property type="project" value="InterPro"/>
</dbReference>
<evidence type="ECO:0000256" key="7">
    <source>
        <dbReference type="SAM" id="MobiDB-lite"/>
    </source>
</evidence>
<dbReference type="SUPFAM" id="SSF54447">
    <property type="entry name" value="ssDNA-binding transcriptional regulator domain"/>
    <property type="match status" value="1"/>
</dbReference>
<gene>
    <name evidence="9" type="ORF">P153DRAFT_401219</name>
</gene>
<dbReference type="OrthoDB" id="2505440at2759"/>
<evidence type="ECO:0000313" key="10">
    <source>
        <dbReference type="Proteomes" id="UP000799771"/>
    </source>
</evidence>
<evidence type="ECO:0000313" key="9">
    <source>
        <dbReference type="EMBL" id="KAF2124117.1"/>
    </source>
</evidence>
<dbReference type="RefSeq" id="XP_033518510.1">
    <property type="nucleotide sequence ID" value="XM_033671892.1"/>
</dbReference>
<dbReference type="Pfam" id="PF02229">
    <property type="entry name" value="PC4"/>
    <property type="match status" value="1"/>
</dbReference>
<keyword evidence="4" id="KW-0238">DNA-binding</keyword>
<dbReference type="AlphaFoldDB" id="A0A6A5ZZD6"/>
<dbReference type="EMBL" id="ML977520">
    <property type="protein sequence ID" value="KAF2124117.1"/>
    <property type="molecule type" value="Genomic_DNA"/>
</dbReference>
<dbReference type="Gene3D" id="2.30.31.10">
    <property type="entry name" value="Transcriptional Coactivator Pc4, Chain A"/>
    <property type="match status" value="1"/>
</dbReference>
<proteinExistence type="inferred from homology"/>
<feature type="compositionally biased region" description="Gly residues" evidence="7">
    <location>
        <begin position="1"/>
        <end position="11"/>
    </location>
</feature>
<keyword evidence="5" id="KW-0804">Transcription</keyword>
<dbReference type="GeneID" id="54412324"/>
<dbReference type="GO" id="GO:0060261">
    <property type="term" value="P:positive regulation of transcription initiation by RNA polymerase II"/>
    <property type="evidence" value="ECO:0007669"/>
    <property type="project" value="InterPro"/>
</dbReference>
<evidence type="ECO:0000259" key="8">
    <source>
        <dbReference type="Pfam" id="PF02229"/>
    </source>
</evidence>
<dbReference type="GO" id="GO:0003677">
    <property type="term" value="F:DNA binding"/>
    <property type="evidence" value="ECO:0007669"/>
    <property type="project" value="UniProtKB-KW"/>
</dbReference>
<dbReference type="GO" id="GO:0005634">
    <property type="term" value="C:nucleus"/>
    <property type="evidence" value="ECO:0007669"/>
    <property type="project" value="UniProtKB-SubCell"/>
</dbReference>
<protein>
    <submittedName>
        <fullName evidence="9">PC4-domain-containing protein</fullName>
    </submittedName>
</protein>
<keyword evidence="3" id="KW-0805">Transcription regulation</keyword>
<dbReference type="Proteomes" id="UP000799771">
    <property type="component" value="Unassembled WGS sequence"/>
</dbReference>
<evidence type="ECO:0000256" key="2">
    <source>
        <dbReference type="ARBA" id="ARBA00009001"/>
    </source>
</evidence>
<reference evidence="9" key="1">
    <citation type="journal article" date="2020" name="Stud. Mycol.">
        <title>101 Dothideomycetes genomes: a test case for predicting lifestyles and emergence of pathogens.</title>
        <authorList>
            <person name="Haridas S."/>
            <person name="Albert R."/>
            <person name="Binder M."/>
            <person name="Bloem J."/>
            <person name="Labutti K."/>
            <person name="Salamov A."/>
            <person name="Andreopoulos B."/>
            <person name="Baker S."/>
            <person name="Barry K."/>
            <person name="Bills G."/>
            <person name="Bluhm B."/>
            <person name="Cannon C."/>
            <person name="Castanera R."/>
            <person name="Culley D."/>
            <person name="Daum C."/>
            <person name="Ezra D."/>
            <person name="Gonzalez J."/>
            <person name="Henrissat B."/>
            <person name="Kuo A."/>
            <person name="Liang C."/>
            <person name="Lipzen A."/>
            <person name="Lutzoni F."/>
            <person name="Magnuson J."/>
            <person name="Mondo S."/>
            <person name="Nolan M."/>
            <person name="Ohm R."/>
            <person name="Pangilinan J."/>
            <person name="Park H.-J."/>
            <person name="Ramirez L."/>
            <person name="Alfaro M."/>
            <person name="Sun H."/>
            <person name="Tritt A."/>
            <person name="Yoshinaga Y."/>
            <person name="Zwiers L.-H."/>
            <person name="Turgeon B."/>
            <person name="Goodwin S."/>
            <person name="Spatafora J."/>
            <person name="Crous P."/>
            <person name="Grigoriev I."/>
        </authorList>
    </citation>
    <scope>NUCLEOTIDE SEQUENCE</scope>
    <source>
        <strain evidence="9">CBS 119687</strain>
    </source>
</reference>